<comment type="subunit">
    <text evidence="2">Monomer. Binds 30S ribosomal subunits, but not 50S ribosomal subunits or 70S ribosomes.</text>
</comment>
<sequence length="124" mass="14091">MAREFTRIDRLGDQVRRELSQLIQRELKDPRIGMVSVTAVVVSRDMGHARVYFSVLDEAEAEATCKVLQNAAGFLRHNLMKQIKIRVMPQLRFYYDNSTSRGSELSALIDSALAEDRLHPGAED</sequence>
<dbReference type="Gene3D" id="3.30.300.20">
    <property type="match status" value="1"/>
</dbReference>
<gene>
    <name evidence="2" type="primary">rbfA</name>
    <name evidence="3" type="ORF">DC094_01750</name>
</gene>
<dbReference type="Proteomes" id="UP000244906">
    <property type="component" value="Unassembled WGS sequence"/>
</dbReference>
<evidence type="ECO:0000256" key="1">
    <source>
        <dbReference type="ARBA" id="ARBA00022517"/>
    </source>
</evidence>
<keyword evidence="2" id="KW-0963">Cytoplasm</keyword>
<dbReference type="InterPro" id="IPR023799">
    <property type="entry name" value="RbfA_dom_sf"/>
</dbReference>
<name>A0A2V1H3L6_9GAMM</name>
<evidence type="ECO:0000313" key="4">
    <source>
        <dbReference type="Proteomes" id="UP000244906"/>
    </source>
</evidence>
<dbReference type="GO" id="GO:0005829">
    <property type="term" value="C:cytosol"/>
    <property type="evidence" value="ECO:0007669"/>
    <property type="project" value="TreeGrafter"/>
</dbReference>
<dbReference type="SUPFAM" id="SSF89919">
    <property type="entry name" value="Ribosome-binding factor A, RbfA"/>
    <property type="match status" value="1"/>
</dbReference>
<dbReference type="EMBL" id="QDDL01000001">
    <property type="protein sequence ID" value="PVZ71777.1"/>
    <property type="molecule type" value="Genomic_DNA"/>
</dbReference>
<evidence type="ECO:0000256" key="2">
    <source>
        <dbReference type="HAMAP-Rule" id="MF_00003"/>
    </source>
</evidence>
<keyword evidence="1 2" id="KW-0690">Ribosome biogenesis</keyword>
<dbReference type="AlphaFoldDB" id="A0A2V1H3L6"/>
<evidence type="ECO:0000313" key="3">
    <source>
        <dbReference type="EMBL" id="PVZ71777.1"/>
    </source>
</evidence>
<dbReference type="InterPro" id="IPR015946">
    <property type="entry name" value="KH_dom-like_a/b"/>
</dbReference>
<dbReference type="PANTHER" id="PTHR33515:SF1">
    <property type="entry name" value="RIBOSOME-BINDING FACTOR A, CHLOROPLASTIC-RELATED"/>
    <property type="match status" value="1"/>
</dbReference>
<comment type="function">
    <text evidence="2">One of several proteins that assist in the late maturation steps of the functional core of the 30S ribosomal subunit. Associates with free 30S ribosomal subunits (but not with 30S subunits that are part of 70S ribosomes or polysomes). Required for efficient processing of 16S rRNA. May interact with the 5'-terminal helix region of 16S rRNA.</text>
</comment>
<organism evidence="3 4">
    <name type="scientific">Pelagibaculum spongiae</name>
    <dbReference type="NCBI Taxonomy" id="2080658"/>
    <lineage>
        <taxon>Bacteria</taxon>
        <taxon>Pseudomonadati</taxon>
        <taxon>Pseudomonadota</taxon>
        <taxon>Gammaproteobacteria</taxon>
        <taxon>Oceanospirillales</taxon>
        <taxon>Pelagibaculum</taxon>
    </lineage>
</organism>
<comment type="similarity">
    <text evidence="2">Belongs to the RbfA family.</text>
</comment>
<dbReference type="NCBIfam" id="TIGR00082">
    <property type="entry name" value="rbfA"/>
    <property type="match status" value="1"/>
</dbReference>
<comment type="subcellular location">
    <subcellularLocation>
        <location evidence="2">Cytoplasm</location>
    </subcellularLocation>
</comment>
<dbReference type="InterPro" id="IPR000238">
    <property type="entry name" value="RbfA"/>
</dbReference>
<dbReference type="RefSeq" id="WP_116685365.1">
    <property type="nucleotide sequence ID" value="NZ_CAWNYD010000001.1"/>
</dbReference>
<dbReference type="GO" id="GO:0030490">
    <property type="term" value="P:maturation of SSU-rRNA"/>
    <property type="evidence" value="ECO:0007669"/>
    <property type="project" value="UniProtKB-UniRule"/>
</dbReference>
<dbReference type="HAMAP" id="MF_00003">
    <property type="entry name" value="RbfA"/>
    <property type="match status" value="1"/>
</dbReference>
<dbReference type="PROSITE" id="PS01319">
    <property type="entry name" value="RBFA"/>
    <property type="match status" value="1"/>
</dbReference>
<dbReference type="InterPro" id="IPR020053">
    <property type="entry name" value="Ribosome-bd_factorA_CS"/>
</dbReference>
<reference evidence="3 4" key="1">
    <citation type="submission" date="2018-04" db="EMBL/GenBank/DDBJ databases">
        <title>Thalassorhabdus spongiae gen. nov., sp. nov., isolated from a marine sponge in South-West Iceland.</title>
        <authorList>
            <person name="Knobloch S."/>
            <person name="Daussin A."/>
            <person name="Johannsson R."/>
            <person name="Marteinsson V.T."/>
        </authorList>
    </citation>
    <scope>NUCLEOTIDE SEQUENCE [LARGE SCALE GENOMIC DNA]</scope>
    <source>
        <strain evidence="3 4">Hp12</strain>
    </source>
</reference>
<dbReference type="Pfam" id="PF02033">
    <property type="entry name" value="RBFA"/>
    <property type="match status" value="1"/>
</dbReference>
<proteinExistence type="inferred from homology"/>
<protein>
    <recommendedName>
        <fullName evidence="2">Ribosome-binding factor A</fullName>
    </recommendedName>
</protein>
<dbReference type="OrthoDB" id="307788at2"/>
<dbReference type="PANTHER" id="PTHR33515">
    <property type="entry name" value="RIBOSOME-BINDING FACTOR A, CHLOROPLASTIC-RELATED"/>
    <property type="match status" value="1"/>
</dbReference>
<comment type="caution">
    <text evidence="3">The sequence shown here is derived from an EMBL/GenBank/DDBJ whole genome shotgun (WGS) entry which is preliminary data.</text>
</comment>
<keyword evidence="4" id="KW-1185">Reference proteome</keyword>
<dbReference type="GO" id="GO:0043024">
    <property type="term" value="F:ribosomal small subunit binding"/>
    <property type="evidence" value="ECO:0007669"/>
    <property type="project" value="TreeGrafter"/>
</dbReference>
<accession>A0A2V1H3L6</accession>